<reference evidence="1" key="1">
    <citation type="submission" date="2021-06" db="EMBL/GenBank/DDBJ databases">
        <authorList>
            <person name="Kallberg Y."/>
            <person name="Tangrot J."/>
            <person name="Rosling A."/>
        </authorList>
    </citation>
    <scope>NUCLEOTIDE SEQUENCE</scope>
    <source>
        <strain evidence="1">MA453B</strain>
    </source>
</reference>
<evidence type="ECO:0000313" key="1">
    <source>
        <dbReference type="EMBL" id="CAG8821636.1"/>
    </source>
</evidence>
<feature type="non-terminal residue" evidence="1">
    <location>
        <position position="1"/>
    </location>
</feature>
<protein>
    <submittedName>
        <fullName evidence="1">10132_t:CDS:1</fullName>
    </submittedName>
</protein>
<evidence type="ECO:0000313" key="2">
    <source>
        <dbReference type="Proteomes" id="UP000789405"/>
    </source>
</evidence>
<sequence>WTEGTEIVNTTLNQRWTQQYKPITDIRDNTYNSLIATIYEDEVVKIIKLMSNNKAPGPSLISYEVFKHLEENGIKLLCLLYNKIIEVGAVPKDWINSN</sequence>
<accession>A0A9N9KEF2</accession>
<dbReference type="OrthoDB" id="2317390at2759"/>
<name>A0A9N9KEF2_9GLOM</name>
<organism evidence="1 2">
    <name type="scientific">Dentiscutata erythropus</name>
    <dbReference type="NCBI Taxonomy" id="1348616"/>
    <lineage>
        <taxon>Eukaryota</taxon>
        <taxon>Fungi</taxon>
        <taxon>Fungi incertae sedis</taxon>
        <taxon>Mucoromycota</taxon>
        <taxon>Glomeromycotina</taxon>
        <taxon>Glomeromycetes</taxon>
        <taxon>Diversisporales</taxon>
        <taxon>Gigasporaceae</taxon>
        <taxon>Dentiscutata</taxon>
    </lineage>
</organism>
<dbReference type="EMBL" id="CAJVPY010060996">
    <property type="protein sequence ID" value="CAG8821636.1"/>
    <property type="molecule type" value="Genomic_DNA"/>
</dbReference>
<dbReference type="Proteomes" id="UP000789405">
    <property type="component" value="Unassembled WGS sequence"/>
</dbReference>
<comment type="caution">
    <text evidence="1">The sequence shown here is derived from an EMBL/GenBank/DDBJ whole genome shotgun (WGS) entry which is preliminary data.</text>
</comment>
<gene>
    <name evidence="1" type="ORF">DERYTH_LOCUS27161</name>
</gene>
<dbReference type="AlphaFoldDB" id="A0A9N9KEF2"/>
<feature type="non-terminal residue" evidence="1">
    <location>
        <position position="98"/>
    </location>
</feature>
<keyword evidence="2" id="KW-1185">Reference proteome</keyword>
<proteinExistence type="predicted"/>